<dbReference type="PROSITE" id="PS50082">
    <property type="entry name" value="WD_REPEATS_2"/>
    <property type="match status" value="3"/>
</dbReference>
<evidence type="ECO:0008006" key="6">
    <source>
        <dbReference type="Google" id="ProtNLM"/>
    </source>
</evidence>
<dbReference type="AlphaFoldDB" id="A0A8B6FIK6"/>
<dbReference type="Pfam" id="PF00400">
    <property type="entry name" value="WD40"/>
    <property type="match status" value="3"/>
</dbReference>
<feature type="repeat" description="WD" evidence="1">
    <location>
        <begin position="274"/>
        <end position="306"/>
    </location>
</feature>
<evidence type="ECO:0000313" key="5">
    <source>
        <dbReference type="Proteomes" id="UP000596742"/>
    </source>
</evidence>
<dbReference type="SMART" id="SM00320">
    <property type="entry name" value="WD40"/>
    <property type="match status" value="5"/>
</dbReference>
<comment type="caution">
    <text evidence="4">The sequence shown here is derived from an EMBL/GenBank/DDBJ whole genome shotgun (WGS) entry which is preliminary data.</text>
</comment>
<evidence type="ECO:0000256" key="2">
    <source>
        <dbReference type="SAM" id="MobiDB-lite"/>
    </source>
</evidence>
<dbReference type="Proteomes" id="UP000596742">
    <property type="component" value="Unassembled WGS sequence"/>
</dbReference>
<feature type="repeat" description="WD" evidence="1">
    <location>
        <begin position="183"/>
        <end position="217"/>
    </location>
</feature>
<dbReference type="SUPFAM" id="SSF50978">
    <property type="entry name" value="WD40 repeat-like"/>
    <property type="match status" value="1"/>
</dbReference>
<evidence type="ECO:0000313" key="4">
    <source>
        <dbReference type="EMBL" id="VDI50236.1"/>
    </source>
</evidence>
<dbReference type="InterPro" id="IPR001680">
    <property type="entry name" value="WD40_rpt"/>
</dbReference>
<keyword evidence="1" id="KW-0853">WD repeat</keyword>
<organism evidence="4 5">
    <name type="scientific">Mytilus galloprovincialis</name>
    <name type="common">Mediterranean mussel</name>
    <dbReference type="NCBI Taxonomy" id="29158"/>
    <lineage>
        <taxon>Eukaryota</taxon>
        <taxon>Metazoa</taxon>
        <taxon>Spiralia</taxon>
        <taxon>Lophotrochozoa</taxon>
        <taxon>Mollusca</taxon>
        <taxon>Bivalvia</taxon>
        <taxon>Autobranchia</taxon>
        <taxon>Pteriomorphia</taxon>
        <taxon>Mytilida</taxon>
        <taxon>Mytiloidea</taxon>
        <taxon>Mytilidae</taxon>
        <taxon>Mytilinae</taxon>
        <taxon>Mytilus</taxon>
    </lineage>
</organism>
<dbReference type="InterPro" id="IPR042410">
    <property type="entry name" value="WBSCR13"/>
</dbReference>
<feature type="region of interest" description="Disordered" evidence="2">
    <location>
        <begin position="36"/>
        <end position="69"/>
    </location>
</feature>
<dbReference type="OrthoDB" id="200924at2759"/>
<protein>
    <recommendedName>
        <fullName evidence="6">Transducin beta-like protein 2</fullName>
    </recommendedName>
</protein>
<dbReference type="GO" id="GO:0005783">
    <property type="term" value="C:endoplasmic reticulum"/>
    <property type="evidence" value="ECO:0007669"/>
    <property type="project" value="TreeGrafter"/>
</dbReference>
<dbReference type="PANTHER" id="PTHR44321:SF1">
    <property type="entry name" value="TRANSDUCIN BETA-LIKE PROTEIN 2"/>
    <property type="match status" value="1"/>
</dbReference>
<evidence type="ECO:0000256" key="1">
    <source>
        <dbReference type="PROSITE-ProRule" id="PRU00221"/>
    </source>
</evidence>
<feature type="transmembrane region" description="Helical" evidence="3">
    <location>
        <begin position="12"/>
        <end position="31"/>
    </location>
</feature>
<dbReference type="InterPro" id="IPR036322">
    <property type="entry name" value="WD40_repeat_dom_sf"/>
</dbReference>
<reference evidence="4" key="1">
    <citation type="submission" date="2018-11" db="EMBL/GenBank/DDBJ databases">
        <authorList>
            <person name="Alioto T."/>
            <person name="Alioto T."/>
        </authorList>
    </citation>
    <scope>NUCLEOTIDE SEQUENCE</scope>
</reference>
<proteinExistence type="predicted"/>
<feature type="compositionally biased region" description="Basic and acidic residues" evidence="2">
    <location>
        <begin position="36"/>
        <end position="59"/>
    </location>
</feature>
<gene>
    <name evidence="4" type="ORF">MGAL_10B073815</name>
</gene>
<feature type="repeat" description="WD" evidence="1">
    <location>
        <begin position="85"/>
        <end position="117"/>
    </location>
</feature>
<keyword evidence="3" id="KW-1133">Transmembrane helix</keyword>
<feature type="compositionally biased region" description="Basic residues" evidence="2">
    <location>
        <begin position="60"/>
        <end position="69"/>
    </location>
</feature>
<dbReference type="PANTHER" id="PTHR44321">
    <property type="entry name" value="TRANSDUCIN BETA-LIKE PROTEIN 2"/>
    <property type="match status" value="1"/>
</dbReference>
<accession>A0A8B6FIK6</accession>
<dbReference type="InterPro" id="IPR015943">
    <property type="entry name" value="WD40/YVTN_repeat-like_dom_sf"/>
</dbReference>
<sequence>MADSVENSVPALAVTAAVGAVVLLFVLLCSVGRRADKKDEDEQKTEPEEKKVNKTEKQTKKSKPAQRHKRIQHVPFSHAWLATILKGHSSPVLDFDFSPNGKYLISTAEDRSAMLWSTKEFSKKEHKFIRGNIELDHGTRVKFSPDSKAFIVCLGNANTARILRIGKKDDGSPGNITAALDFPKKHTAEIIQIGVASNGRFIMTCSRDTTLIVWSIKGEVLSILDTHQMNNVYAAVSPCGRFVASSGFTPDVKVWEVVFDKGGGFKDVKRAFELKGHSSGVNCFSFNSDSSRMASVSKDGTWKYWDTNIRYELSQDPYLLTTGSIHCEIPSHISLSPDGRSVAVGGDNSIGFYNAVSGEEEEVLKNIHDGRY</sequence>
<dbReference type="Gene3D" id="2.130.10.10">
    <property type="entry name" value="YVTN repeat-like/Quinoprotein amine dehydrogenase"/>
    <property type="match status" value="2"/>
</dbReference>
<evidence type="ECO:0000256" key="3">
    <source>
        <dbReference type="SAM" id="Phobius"/>
    </source>
</evidence>
<keyword evidence="5" id="KW-1185">Reference proteome</keyword>
<dbReference type="GO" id="GO:0030968">
    <property type="term" value="P:endoplasmic reticulum unfolded protein response"/>
    <property type="evidence" value="ECO:0007669"/>
    <property type="project" value="TreeGrafter"/>
</dbReference>
<name>A0A8B6FIK6_MYTGA</name>
<keyword evidence="3" id="KW-0812">Transmembrane</keyword>
<dbReference type="EMBL" id="UYJE01006920">
    <property type="protein sequence ID" value="VDI50236.1"/>
    <property type="molecule type" value="Genomic_DNA"/>
</dbReference>
<keyword evidence="3" id="KW-0472">Membrane</keyword>
<dbReference type="PROSITE" id="PS50294">
    <property type="entry name" value="WD_REPEATS_REGION"/>
    <property type="match status" value="2"/>
</dbReference>